<dbReference type="AlphaFoldDB" id="A0A8H7ZY74"/>
<dbReference type="Proteomes" id="UP000673691">
    <property type="component" value="Unassembled WGS sequence"/>
</dbReference>
<name>A0A8H7ZY74_9FUNG</name>
<dbReference type="EMBL" id="JAEFCI010004105">
    <property type="protein sequence ID" value="KAG5461163.1"/>
    <property type="molecule type" value="Genomic_DNA"/>
</dbReference>
<feature type="compositionally biased region" description="Basic residues" evidence="1">
    <location>
        <begin position="142"/>
        <end position="151"/>
    </location>
</feature>
<feature type="region of interest" description="Disordered" evidence="1">
    <location>
        <begin position="141"/>
        <end position="222"/>
    </location>
</feature>
<comment type="caution">
    <text evidence="2">The sequence shown here is derived from an EMBL/GenBank/DDBJ whole genome shotgun (WGS) entry which is preliminary data.</text>
</comment>
<sequence>MCINYRRLNAVTVKDATSLALPEETRHKLADAKVFCQLLNESFRSTVFEPSAARRILYGCWIGIPRVGETGGARLSFAPLASNAARPPRDTGHRPRLRARARAAAGPLGPAPRLHCRRAAGARPVLRRRVRCRRLSPATRGLRCRRRRPRGPGRDRDDLCHRQHHHVSQGQQGESQHLRPRPARRHPGVRTRLRLRRWGRRPRVRASTGRPNRLQPEVGQWAAGPCKRWSSAALS</sequence>
<feature type="compositionally biased region" description="Basic residues" evidence="1">
    <location>
        <begin position="178"/>
        <end position="204"/>
    </location>
</feature>
<proteinExistence type="predicted"/>
<feature type="compositionally biased region" description="Basic and acidic residues" evidence="1">
    <location>
        <begin position="152"/>
        <end position="161"/>
    </location>
</feature>
<dbReference type="OrthoDB" id="100255at2759"/>
<protein>
    <submittedName>
        <fullName evidence="2">Uncharacterized protein</fullName>
    </submittedName>
</protein>
<organism evidence="2 3">
    <name type="scientific">Olpidium bornovanus</name>
    <dbReference type="NCBI Taxonomy" id="278681"/>
    <lineage>
        <taxon>Eukaryota</taxon>
        <taxon>Fungi</taxon>
        <taxon>Fungi incertae sedis</taxon>
        <taxon>Olpidiomycota</taxon>
        <taxon>Olpidiomycotina</taxon>
        <taxon>Olpidiomycetes</taxon>
        <taxon>Olpidiales</taxon>
        <taxon>Olpidiaceae</taxon>
        <taxon>Olpidium</taxon>
    </lineage>
</organism>
<dbReference type="Gene3D" id="3.30.70.270">
    <property type="match status" value="1"/>
</dbReference>
<gene>
    <name evidence="2" type="ORF">BJ554DRAFT_6688</name>
</gene>
<accession>A0A8H7ZY74</accession>
<reference evidence="2 3" key="1">
    <citation type="journal article" name="Sci. Rep.">
        <title>Genome-scale phylogenetic analyses confirm Olpidium as the closest living zoosporic fungus to the non-flagellated, terrestrial fungi.</title>
        <authorList>
            <person name="Chang Y."/>
            <person name="Rochon D."/>
            <person name="Sekimoto S."/>
            <person name="Wang Y."/>
            <person name="Chovatia M."/>
            <person name="Sandor L."/>
            <person name="Salamov A."/>
            <person name="Grigoriev I.V."/>
            <person name="Stajich J.E."/>
            <person name="Spatafora J.W."/>
        </authorList>
    </citation>
    <scope>NUCLEOTIDE SEQUENCE [LARGE SCALE GENOMIC DNA]</scope>
    <source>
        <strain evidence="2">S191</strain>
    </source>
</reference>
<evidence type="ECO:0000313" key="3">
    <source>
        <dbReference type="Proteomes" id="UP000673691"/>
    </source>
</evidence>
<dbReference type="InterPro" id="IPR043128">
    <property type="entry name" value="Rev_trsase/Diguanyl_cyclase"/>
</dbReference>
<keyword evidence="3" id="KW-1185">Reference proteome</keyword>
<evidence type="ECO:0000313" key="2">
    <source>
        <dbReference type="EMBL" id="KAG5461163.1"/>
    </source>
</evidence>
<evidence type="ECO:0000256" key="1">
    <source>
        <dbReference type="SAM" id="MobiDB-lite"/>
    </source>
</evidence>